<evidence type="ECO:0000256" key="2">
    <source>
        <dbReference type="ARBA" id="ARBA00023242"/>
    </source>
</evidence>
<dbReference type="PANTHER" id="PTHR23138:SF142">
    <property type="entry name" value="RAN-BINDING PROTEIN 3B-RELATED"/>
    <property type="match status" value="1"/>
</dbReference>
<name>A0ABD2WJX5_9HYME</name>
<feature type="compositionally biased region" description="Acidic residues" evidence="3">
    <location>
        <begin position="24"/>
        <end position="34"/>
    </location>
</feature>
<feature type="compositionally biased region" description="Basic and acidic residues" evidence="3">
    <location>
        <begin position="35"/>
        <end position="46"/>
    </location>
</feature>
<keyword evidence="6" id="KW-1185">Reference proteome</keyword>
<feature type="compositionally biased region" description="Low complexity" evidence="3">
    <location>
        <begin position="74"/>
        <end position="86"/>
    </location>
</feature>
<dbReference type="PROSITE" id="PS50196">
    <property type="entry name" value="RANBD1"/>
    <property type="match status" value="1"/>
</dbReference>
<dbReference type="Gene3D" id="2.30.29.30">
    <property type="entry name" value="Pleckstrin-homology domain (PH domain)/Phosphotyrosine-binding domain (PTB)"/>
    <property type="match status" value="1"/>
</dbReference>
<dbReference type="Pfam" id="PF00638">
    <property type="entry name" value="Ran_BP1"/>
    <property type="match status" value="1"/>
</dbReference>
<accession>A0ABD2WJX5</accession>
<feature type="compositionally biased region" description="Basic and acidic residues" evidence="3">
    <location>
        <begin position="201"/>
        <end position="220"/>
    </location>
</feature>
<dbReference type="InterPro" id="IPR045255">
    <property type="entry name" value="RanBP1-like"/>
</dbReference>
<evidence type="ECO:0000256" key="1">
    <source>
        <dbReference type="ARBA" id="ARBA00004123"/>
    </source>
</evidence>
<sequence length="402" mass="44002">MADCKGSSDESETNQTPKMKIDSPEESNDNSNNDESEKVSSDKDSDNSSSSNSLFRDSRKIKPQVTLWAPDHFSVSPSDSPSKSSSIKLRGSLLRPSALSAVANSSTSPPKSSAETTKISNPFAKVDKKSDDEAEDKAQNVFNEDNKTGESEKPSAEEKNTEQPKFLPLNNTSNKDAEPSTVSSTLASGTSAPSFVFGQNLKDRVAKTAEEDSSEKKEESVEAASENGSSELMFSNAATVWKSTSNNDKPDKTLSEAAQEMEEATRANKRKYDEVALLTGEEDEINVLQINCKLFAFDKATSSYQERGRGSLRLNDRDDESRLIGRAAGTQRLVLNTKVWPGMTAERAGSKSLRITAMDIQGDVRIFVVQAAQKEIEQLHALLLSRLRRAKERQTKKPATEN</sequence>
<evidence type="ECO:0000256" key="3">
    <source>
        <dbReference type="SAM" id="MobiDB-lite"/>
    </source>
</evidence>
<proteinExistence type="predicted"/>
<feature type="compositionally biased region" description="Polar residues" evidence="3">
    <location>
        <begin position="227"/>
        <end position="247"/>
    </location>
</feature>
<comment type="caution">
    <text evidence="5">The sequence shown here is derived from an EMBL/GenBank/DDBJ whole genome shotgun (WGS) entry which is preliminary data.</text>
</comment>
<feature type="region of interest" description="Disordered" evidence="3">
    <location>
        <begin position="1"/>
        <end position="267"/>
    </location>
</feature>
<dbReference type="Proteomes" id="UP001627154">
    <property type="component" value="Unassembled WGS sequence"/>
</dbReference>
<feature type="domain" description="RanBD1" evidence="4">
    <location>
        <begin position="273"/>
        <end position="346"/>
    </location>
</feature>
<feature type="compositionally biased region" description="Polar residues" evidence="3">
    <location>
        <begin position="102"/>
        <end position="120"/>
    </location>
</feature>
<dbReference type="InterPro" id="IPR011993">
    <property type="entry name" value="PH-like_dom_sf"/>
</dbReference>
<protein>
    <recommendedName>
        <fullName evidence="4">RanBD1 domain-containing protein</fullName>
    </recommendedName>
</protein>
<dbReference type="SMART" id="SM00160">
    <property type="entry name" value="RanBD"/>
    <property type="match status" value="1"/>
</dbReference>
<feature type="compositionally biased region" description="Polar residues" evidence="3">
    <location>
        <begin position="169"/>
        <end position="193"/>
    </location>
</feature>
<dbReference type="CDD" id="cd13180">
    <property type="entry name" value="RanBD_RanBP3"/>
    <property type="match status" value="1"/>
</dbReference>
<comment type="subcellular location">
    <subcellularLocation>
        <location evidence="1">Nucleus</location>
    </subcellularLocation>
</comment>
<organism evidence="5 6">
    <name type="scientific">Trichogramma kaykai</name>
    <dbReference type="NCBI Taxonomy" id="54128"/>
    <lineage>
        <taxon>Eukaryota</taxon>
        <taxon>Metazoa</taxon>
        <taxon>Ecdysozoa</taxon>
        <taxon>Arthropoda</taxon>
        <taxon>Hexapoda</taxon>
        <taxon>Insecta</taxon>
        <taxon>Pterygota</taxon>
        <taxon>Neoptera</taxon>
        <taxon>Endopterygota</taxon>
        <taxon>Hymenoptera</taxon>
        <taxon>Apocrita</taxon>
        <taxon>Proctotrupomorpha</taxon>
        <taxon>Chalcidoidea</taxon>
        <taxon>Trichogrammatidae</taxon>
        <taxon>Trichogramma</taxon>
    </lineage>
</organism>
<gene>
    <name evidence="5" type="ORF">TKK_012368</name>
</gene>
<keyword evidence="2" id="KW-0539">Nucleus</keyword>
<dbReference type="PANTHER" id="PTHR23138">
    <property type="entry name" value="RAN BINDING PROTEIN"/>
    <property type="match status" value="1"/>
</dbReference>
<evidence type="ECO:0000259" key="4">
    <source>
        <dbReference type="PROSITE" id="PS50196"/>
    </source>
</evidence>
<dbReference type="GO" id="GO:0005634">
    <property type="term" value="C:nucleus"/>
    <property type="evidence" value="ECO:0007669"/>
    <property type="project" value="UniProtKB-SubCell"/>
</dbReference>
<dbReference type="EMBL" id="JBJJXI010000100">
    <property type="protein sequence ID" value="KAL3393107.1"/>
    <property type="molecule type" value="Genomic_DNA"/>
</dbReference>
<evidence type="ECO:0000313" key="6">
    <source>
        <dbReference type="Proteomes" id="UP001627154"/>
    </source>
</evidence>
<dbReference type="AlphaFoldDB" id="A0ABD2WJX5"/>
<reference evidence="5 6" key="1">
    <citation type="journal article" date="2024" name="bioRxiv">
        <title>A reference genome for Trichogramma kaykai: A tiny desert-dwelling parasitoid wasp with competing sex-ratio distorters.</title>
        <authorList>
            <person name="Culotta J."/>
            <person name="Lindsey A.R."/>
        </authorList>
    </citation>
    <scope>NUCLEOTIDE SEQUENCE [LARGE SCALE GENOMIC DNA]</scope>
    <source>
        <strain evidence="5 6">KSX58</strain>
    </source>
</reference>
<feature type="compositionally biased region" description="Basic and acidic residues" evidence="3">
    <location>
        <begin position="144"/>
        <end position="162"/>
    </location>
</feature>
<dbReference type="InterPro" id="IPR000156">
    <property type="entry name" value="Ran_bind_dom"/>
</dbReference>
<evidence type="ECO:0000313" key="5">
    <source>
        <dbReference type="EMBL" id="KAL3393107.1"/>
    </source>
</evidence>
<dbReference type="SUPFAM" id="SSF50729">
    <property type="entry name" value="PH domain-like"/>
    <property type="match status" value="1"/>
</dbReference>